<keyword evidence="7" id="KW-0539">Nucleus</keyword>
<dbReference type="GO" id="GO:0004526">
    <property type="term" value="F:ribonuclease P activity"/>
    <property type="evidence" value="ECO:0007669"/>
    <property type="project" value="UniProtKB-EC"/>
</dbReference>
<evidence type="ECO:0000313" key="10">
    <source>
        <dbReference type="EMBL" id="KAF2672267.1"/>
    </source>
</evidence>
<dbReference type="PIRSF" id="PIRSF023803">
    <property type="entry name" value="Ribonuclease_P_prd"/>
    <property type="match status" value="1"/>
</dbReference>
<accession>A0A6A6ULD6</accession>
<comment type="catalytic activity">
    <reaction evidence="1">
        <text>Endonucleolytic cleavage of RNA, removing 5'-extranucleotides from tRNA precursor.</text>
        <dbReference type="EC" id="3.1.26.5"/>
    </reaction>
</comment>
<dbReference type="PANTHER" id="PTHR15441:SF2">
    <property type="entry name" value="RIBONUCLEASE P_MRP PROTEIN SUBUNIT POP5"/>
    <property type="match status" value="1"/>
</dbReference>
<evidence type="ECO:0000256" key="6">
    <source>
        <dbReference type="ARBA" id="ARBA00022801"/>
    </source>
</evidence>
<evidence type="ECO:0000256" key="5">
    <source>
        <dbReference type="ARBA" id="ARBA00022694"/>
    </source>
</evidence>
<comment type="function">
    <text evidence="9">Component of ribonuclease P, a protein complex that generates mature tRNA molecules by cleaving their 5'-ends. Also a component of RNase MRP, which cleaves pre-rRNA sequences.</text>
</comment>
<dbReference type="InterPro" id="IPR038085">
    <property type="entry name" value="Rnp2-like_sf"/>
</dbReference>
<evidence type="ECO:0000256" key="4">
    <source>
        <dbReference type="ARBA" id="ARBA00012179"/>
    </source>
</evidence>
<dbReference type="AlphaFoldDB" id="A0A6A6ULD6"/>
<name>A0A6A6ULD6_9PEZI</name>
<evidence type="ECO:0000313" key="11">
    <source>
        <dbReference type="Proteomes" id="UP000799302"/>
    </source>
</evidence>
<dbReference type="GO" id="GO:0030681">
    <property type="term" value="C:multimeric ribonuclease P complex"/>
    <property type="evidence" value="ECO:0007669"/>
    <property type="project" value="TreeGrafter"/>
</dbReference>
<feature type="non-terminal residue" evidence="10">
    <location>
        <position position="136"/>
    </location>
</feature>
<dbReference type="GO" id="GO:0005730">
    <property type="term" value="C:nucleolus"/>
    <property type="evidence" value="ECO:0007669"/>
    <property type="project" value="TreeGrafter"/>
</dbReference>
<protein>
    <recommendedName>
        <fullName evidence="8">Ribonuclease P/MRP protein subunit POP5</fullName>
        <ecNumber evidence="4">3.1.26.5</ecNumber>
    </recommendedName>
</protein>
<dbReference type="EC" id="3.1.26.5" evidence="4"/>
<proteinExistence type="inferred from homology"/>
<keyword evidence="11" id="KW-1185">Reference proteome</keyword>
<dbReference type="Pfam" id="PF01900">
    <property type="entry name" value="RNase_P_Rpp14"/>
    <property type="match status" value="1"/>
</dbReference>
<keyword evidence="5" id="KW-0819">tRNA processing</keyword>
<dbReference type="GO" id="GO:0000172">
    <property type="term" value="C:ribonuclease MRP complex"/>
    <property type="evidence" value="ECO:0007669"/>
    <property type="project" value="TreeGrafter"/>
</dbReference>
<dbReference type="InterPro" id="IPR016819">
    <property type="entry name" value="RNase_P/MRP_POP5"/>
</dbReference>
<organism evidence="10 11">
    <name type="scientific">Microthyrium microscopicum</name>
    <dbReference type="NCBI Taxonomy" id="703497"/>
    <lineage>
        <taxon>Eukaryota</taxon>
        <taxon>Fungi</taxon>
        <taxon>Dikarya</taxon>
        <taxon>Ascomycota</taxon>
        <taxon>Pezizomycotina</taxon>
        <taxon>Dothideomycetes</taxon>
        <taxon>Dothideomycetes incertae sedis</taxon>
        <taxon>Microthyriales</taxon>
        <taxon>Microthyriaceae</taxon>
        <taxon>Microthyrium</taxon>
    </lineage>
</organism>
<reference evidence="10" key="1">
    <citation type="journal article" date="2020" name="Stud. Mycol.">
        <title>101 Dothideomycetes genomes: a test case for predicting lifestyles and emergence of pathogens.</title>
        <authorList>
            <person name="Haridas S."/>
            <person name="Albert R."/>
            <person name="Binder M."/>
            <person name="Bloem J."/>
            <person name="Labutti K."/>
            <person name="Salamov A."/>
            <person name="Andreopoulos B."/>
            <person name="Baker S."/>
            <person name="Barry K."/>
            <person name="Bills G."/>
            <person name="Bluhm B."/>
            <person name="Cannon C."/>
            <person name="Castanera R."/>
            <person name="Culley D."/>
            <person name="Daum C."/>
            <person name="Ezra D."/>
            <person name="Gonzalez J."/>
            <person name="Henrissat B."/>
            <person name="Kuo A."/>
            <person name="Liang C."/>
            <person name="Lipzen A."/>
            <person name="Lutzoni F."/>
            <person name="Magnuson J."/>
            <person name="Mondo S."/>
            <person name="Nolan M."/>
            <person name="Ohm R."/>
            <person name="Pangilinan J."/>
            <person name="Park H.-J."/>
            <person name="Ramirez L."/>
            <person name="Alfaro M."/>
            <person name="Sun H."/>
            <person name="Tritt A."/>
            <person name="Yoshinaga Y."/>
            <person name="Zwiers L.-H."/>
            <person name="Turgeon B."/>
            <person name="Goodwin S."/>
            <person name="Spatafora J."/>
            <person name="Crous P."/>
            <person name="Grigoriev I."/>
        </authorList>
    </citation>
    <scope>NUCLEOTIDE SEQUENCE</scope>
    <source>
        <strain evidence="10">CBS 115976</strain>
    </source>
</reference>
<keyword evidence="6" id="KW-0378">Hydrolase</keyword>
<gene>
    <name evidence="10" type="ORF">BT63DRAFT_363267</name>
</gene>
<dbReference type="GO" id="GO:0001682">
    <property type="term" value="P:tRNA 5'-leader removal"/>
    <property type="evidence" value="ECO:0007669"/>
    <property type="project" value="InterPro"/>
</dbReference>
<dbReference type="SUPFAM" id="SSF160350">
    <property type="entry name" value="Rnp2-like"/>
    <property type="match status" value="1"/>
</dbReference>
<comment type="similarity">
    <text evidence="3">Belongs to the eukaryotic/archaeal RNase P protein component 2 family.</text>
</comment>
<evidence type="ECO:0000256" key="9">
    <source>
        <dbReference type="ARBA" id="ARBA00055200"/>
    </source>
</evidence>
<evidence type="ECO:0000256" key="7">
    <source>
        <dbReference type="ARBA" id="ARBA00023242"/>
    </source>
</evidence>
<dbReference type="Gene3D" id="3.30.70.3250">
    <property type="entry name" value="Ribonuclease P, Pop5 subunit"/>
    <property type="match status" value="1"/>
</dbReference>
<evidence type="ECO:0000256" key="3">
    <source>
        <dbReference type="ARBA" id="ARBA00010800"/>
    </source>
</evidence>
<dbReference type="FunFam" id="3.30.70.3250:FF:000004">
    <property type="entry name" value="Ribonuclease P/MRP protein subunit POP5"/>
    <property type="match status" value="1"/>
</dbReference>
<dbReference type="InterPro" id="IPR002759">
    <property type="entry name" value="Pop5/Rpp14/Rnp2-like"/>
</dbReference>
<sequence>MVRIKHRYLLINILYPGDSNLNQKPHEPELPNVVQFHQPCPFSFKAQDLRRLIMASISENFGEYGSAATNPSLQVKYFSQATSTAIVRVHREHFRLVWAAVTMITKLPKSFDTPCVLQVVRVSGTIKKAEEEAIRR</sequence>
<dbReference type="PANTHER" id="PTHR15441">
    <property type="entry name" value="RIBONUCLEASE P PROTEIN SUBUNIT P14"/>
    <property type="match status" value="1"/>
</dbReference>
<dbReference type="GO" id="GO:0033204">
    <property type="term" value="F:ribonuclease P RNA binding"/>
    <property type="evidence" value="ECO:0007669"/>
    <property type="project" value="InterPro"/>
</dbReference>
<evidence type="ECO:0000256" key="8">
    <source>
        <dbReference type="ARBA" id="ARBA00044198"/>
    </source>
</evidence>
<evidence type="ECO:0000256" key="1">
    <source>
        <dbReference type="ARBA" id="ARBA00000928"/>
    </source>
</evidence>
<dbReference type="EMBL" id="MU004232">
    <property type="protein sequence ID" value="KAF2672267.1"/>
    <property type="molecule type" value="Genomic_DNA"/>
</dbReference>
<comment type="subcellular location">
    <subcellularLocation>
        <location evidence="2">Nucleus</location>
    </subcellularLocation>
</comment>
<dbReference type="GO" id="GO:0000460">
    <property type="term" value="P:maturation of 5.8S rRNA"/>
    <property type="evidence" value="ECO:0007669"/>
    <property type="project" value="UniProtKB-ARBA"/>
</dbReference>
<dbReference type="OrthoDB" id="24745at2759"/>
<evidence type="ECO:0000256" key="2">
    <source>
        <dbReference type="ARBA" id="ARBA00004123"/>
    </source>
</evidence>
<dbReference type="Proteomes" id="UP000799302">
    <property type="component" value="Unassembled WGS sequence"/>
</dbReference>